<dbReference type="EMBL" id="VAUA01000012">
    <property type="protein sequence ID" value="TLP56873.1"/>
    <property type="molecule type" value="Genomic_DNA"/>
</dbReference>
<organism evidence="1 2">
    <name type="scientific">Parasedimentitalea maritima</name>
    <dbReference type="NCBI Taxonomy" id="2578117"/>
    <lineage>
        <taxon>Bacteria</taxon>
        <taxon>Pseudomonadati</taxon>
        <taxon>Pseudomonadota</taxon>
        <taxon>Alphaproteobacteria</taxon>
        <taxon>Rhodobacterales</taxon>
        <taxon>Paracoccaceae</taxon>
        <taxon>Parasedimentitalea</taxon>
    </lineage>
</organism>
<name>A0ABY2UPV6_9RHOB</name>
<reference evidence="1 2" key="1">
    <citation type="submission" date="2019-05" db="EMBL/GenBank/DDBJ databases">
        <title>Draft genome sequence of Pelagicola sp. DSW4-44.</title>
        <authorList>
            <person name="Oh J."/>
        </authorList>
    </citation>
    <scope>NUCLEOTIDE SEQUENCE [LARGE SCALE GENOMIC DNA]</scope>
    <source>
        <strain evidence="1 2">DSW4-44</strain>
    </source>
</reference>
<comment type="caution">
    <text evidence="1">The sequence shown here is derived from an EMBL/GenBank/DDBJ whole genome shotgun (WGS) entry which is preliminary data.</text>
</comment>
<protein>
    <submittedName>
        <fullName evidence="1">Uncharacterized protein</fullName>
    </submittedName>
</protein>
<keyword evidence="2" id="KW-1185">Reference proteome</keyword>
<gene>
    <name evidence="1" type="ORF">FEE96_20790</name>
</gene>
<proteinExistence type="predicted"/>
<evidence type="ECO:0000313" key="1">
    <source>
        <dbReference type="EMBL" id="TLP56873.1"/>
    </source>
</evidence>
<accession>A0ABY2UPV6</accession>
<dbReference type="Proteomes" id="UP000305041">
    <property type="component" value="Unassembled WGS sequence"/>
</dbReference>
<sequence length="64" mass="7042">MAKALAPNSFMVNAGGLNFALFAAQWEFFVETIAFLTVHLWGNCVSRVSKHLQSILNLADSITE</sequence>
<evidence type="ECO:0000313" key="2">
    <source>
        <dbReference type="Proteomes" id="UP000305041"/>
    </source>
</evidence>